<dbReference type="PATRIC" id="fig|1618668.3.peg.259"/>
<dbReference type="Proteomes" id="UP000034057">
    <property type="component" value="Unassembled WGS sequence"/>
</dbReference>
<comment type="caution">
    <text evidence="2">The sequence shown here is derived from an EMBL/GenBank/DDBJ whole genome shotgun (WGS) entry which is preliminary data.</text>
</comment>
<gene>
    <name evidence="2" type="ORF">UY59_C0015G0011</name>
</gene>
<evidence type="ECO:0008006" key="4">
    <source>
        <dbReference type="Google" id="ProtNLM"/>
    </source>
</evidence>
<dbReference type="InterPro" id="IPR036366">
    <property type="entry name" value="PGBDSf"/>
</dbReference>
<name>A0A0G1WHA8_9BACT</name>
<evidence type="ECO:0000313" key="2">
    <source>
        <dbReference type="EMBL" id="KKW18141.1"/>
    </source>
</evidence>
<organism evidence="2 3">
    <name type="scientific">Candidatus Kaiserbacteria bacterium GW2011_GWA1_50_28</name>
    <dbReference type="NCBI Taxonomy" id="1618668"/>
    <lineage>
        <taxon>Bacteria</taxon>
        <taxon>Candidatus Kaiseribacteriota</taxon>
    </lineage>
</organism>
<sequence length="517" mass="53350">MTLLRATHAGSILLIILLALGVAFWGNQRQVQALGLPFDGPASGSQILCYLNGLEEINGFAVTHPPIPIFDNVGLCSGPAVTQCSNGVDDDGDGLIDLADQGCSSPTDDDESNPPPVSAPACSNGTDDDGDGFVDSNDPNCHTDGDPNNFSSYNPNGVSETGALPTCWNGVDDDGDGKTDFPLDQGCSSATDTNETDPPPSGGGDVAPQCSNGTDDDGDGLIDTNDPSCHTDFNAVNPNSYNPAHNNEGATAPSKCSDGVDNDSDGKTDFPNDSGCSDSDDNDETDPPSGGSPVAPPPGGGGGRGGSGGGGGGGSAIATQIVSPAVLGTSTAPAVAIGESCDQYLTAFIRFGLPAATSTAQAGRANDPEQVKRLQYVLREFEGVSSVDINGIYDGATLAAVHIFQAKYASEILTPWGIRKSTGYVYLTTRKKVNEIYCRGTNQFPLTPAEEQVIERARISGEAPSVETPIPIVTPSNEAPSVESAEQATVATSTLRSEGRKSVWERVLEMFKKIPGR</sequence>
<evidence type="ECO:0000256" key="1">
    <source>
        <dbReference type="SAM" id="MobiDB-lite"/>
    </source>
</evidence>
<dbReference type="Gene3D" id="1.10.101.10">
    <property type="entry name" value="PGBD-like superfamily/PGBD"/>
    <property type="match status" value="1"/>
</dbReference>
<dbReference type="AlphaFoldDB" id="A0A0G1WHA8"/>
<dbReference type="EMBL" id="LCQO01000015">
    <property type="protein sequence ID" value="KKW18141.1"/>
    <property type="molecule type" value="Genomic_DNA"/>
</dbReference>
<evidence type="ECO:0000313" key="3">
    <source>
        <dbReference type="Proteomes" id="UP000034057"/>
    </source>
</evidence>
<feature type="compositionally biased region" description="Polar residues" evidence="1">
    <location>
        <begin position="146"/>
        <end position="159"/>
    </location>
</feature>
<reference evidence="2 3" key="1">
    <citation type="journal article" date="2015" name="Nature">
        <title>rRNA introns, odd ribosomes, and small enigmatic genomes across a large radiation of phyla.</title>
        <authorList>
            <person name="Brown C.T."/>
            <person name="Hug L.A."/>
            <person name="Thomas B.C."/>
            <person name="Sharon I."/>
            <person name="Castelle C.J."/>
            <person name="Singh A."/>
            <person name="Wilkins M.J."/>
            <person name="Williams K.H."/>
            <person name="Banfield J.F."/>
        </authorList>
    </citation>
    <scope>NUCLEOTIDE SEQUENCE [LARGE SCALE GENOMIC DNA]</scope>
</reference>
<proteinExistence type="predicted"/>
<feature type="compositionally biased region" description="Polar residues" evidence="1">
    <location>
        <begin position="234"/>
        <end position="249"/>
    </location>
</feature>
<protein>
    <recommendedName>
        <fullName evidence="4">Peptidoglycan binding-like domain-containing protein</fullName>
    </recommendedName>
</protein>
<accession>A0A0G1WHA8</accession>
<feature type="compositionally biased region" description="Gly residues" evidence="1">
    <location>
        <begin position="300"/>
        <end position="315"/>
    </location>
</feature>
<feature type="region of interest" description="Disordered" evidence="1">
    <location>
        <begin position="87"/>
        <end position="316"/>
    </location>
</feature>